<sequence length="153" mass="17081">MSDSLFVLHLWSLINLMIEVFRVQNSKGGCSKVLNSASIFVLLYLCFFSYKYNSRPIHRSSANIQWLVLSLIFDDRSGVLFRSKDGRLVILALRVRVVVRVPDESCVWCEEGLVVSELRERHLGGSPCARDDLAVGGEFGDEGGCFAFELGGC</sequence>
<reference evidence="2" key="1">
    <citation type="submission" date="2021-07" db="EMBL/GenBank/DDBJ databases">
        <authorList>
            <person name="Durling M."/>
        </authorList>
    </citation>
    <scope>NUCLEOTIDE SEQUENCE</scope>
</reference>
<proteinExistence type="predicted"/>
<name>A0A9N9Q6L5_9HELO</name>
<accession>A0A9N9Q6L5</accession>
<dbReference type="AlphaFoldDB" id="A0A9N9Q6L5"/>
<evidence type="ECO:0000313" key="3">
    <source>
        <dbReference type="Proteomes" id="UP000701801"/>
    </source>
</evidence>
<organism evidence="2 3">
    <name type="scientific">Hymenoscyphus albidus</name>
    <dbReference type="NCBI Taxonomy" id="595503"/>
    <lineage>
        <taxon>Eukaryota</taxon>
        <taxon>Fungi</taxon>
        <taxon>Dikarya</taxon>
        <taxon>Ascomycota</taxon>
        <taxon>Pezizomycotina</taxon>
        <taxon>Leotiomycetes</taxon>
        <taxon>Helotiales</taxon>
        <taxon>Helotiaceae</taxon>
        <taxon>Hymenoscyphus</taxon>
    </lineage>
</organism>
<feature type="transmembrane region" description="Helical" evidence="1">
    <location>
        <begin position="33"/>
        <end position="50"/>
    </location>
</feature>
<evidence type="ECO:0000256" key="1">
    <source>
        <dbReference type="SAM" id="Phobius"/>
    </source>
</evidence>
<gene>
    <name evidence="2" type="ORF">HYALB_00007879</name>
</gene>
<dbReference type="EMBL" id="CAJVRM010000147">
    <property type="protein sequence ID" value="CAG8975676.1"/>
    <property type="molecule type" value="Genomic_DNA"/>
</dbReference>
<keyword evidence="3" id="KW-1185">Reference proteome</keyword>
<keyword evidence="1" id="KW-0472">Membrane</keyword>
<keyword evidence="1" id="KW-1133">Transmembrane helix</keyword>
<comment type="caution">
    <text evidence="2">The sequence shown here is derived from an EMBL/GenBank/DDBJ whole genome shotgun (WGS) entry which is preliminary data.</text>
</comment>
<evidence type="ECO:0000313" key="2">
    <source>
        <dbReference type="EMBL" id="CAG8975676.1"/>
    </source>
</evidence>
<keyword evidence="1" id="KW-0812">Transmembrane</keyword>
<feature type="transmembrane region" description="Helical" evidence="1">
    <location>
        <begin position="6"/>
        <end position="21"/>
    </location>
</feature>
<protein>
    <submittedName>
        <fullName evidence="2">Uncharacterized protein</fullName>
    </submittedName>
</protein>
<dbReference type="Proteomes" id="UP000701801">
    <property type="component" value="Unassembled WGS sequence"/>
</dbReference>